<evidence type="ECO:0000259" key="2">
    <source>
        <dbReference type="PROSITE" id="PS50921"/>
    </source>
</evidence>
<name>A0ABN1AFH2_9ACTN</name>
<dbReference type="InterPro" id="IPR011006">
    <property type="entry name" value="CheY-like_superfamily"/>
</dbReference>
<dbReference type="Gene3D" id="1.10.10.10">
    <property type="entry name" value="Winged helix-like DNA-binding domain superfamily/Winged helix DNA-binding domain"/>
    <property type="match status" value="1"/>
</dbReference>
<dbReference type="SMART" id="SM01012">
    <property type="entry name" value="ANTAR"/>
    <property type="match status" value="1"/>
</dbReference>
<keyword evidence="4" id="KW-1185">Reference proteome</keyword>
<evidence type="ECO:0000256" key="1">
    <source>
        <dbReference type="SAM" id="MobiDB-lite"/>
    </source>
</evidence>
<dbReference type="EMBL" id="BAAABY010000032">
    <property type="protein sequence ID" value="GAA0475154.1"/>
    <property type="molecule type" value="Genomic_DNA"/>
</dbReference>
<dbReference type="Proteomes" id="UP001500909">
    <property type="component" value="Unassembled WGS sequence"/>
</dbReference>
<protein>
    <recommendedName>
        <fullName evidence="2">ANTAR domain-containing protein</fullName>
    </recommendedName>
</protein>
<dbReference type="Pfam" id="PF03861">
    <property type="entry name" value="ANTAR"/>
    <property type="match status" value="1"/>
</dbReference>
<evidence type="ECO:0000313" key="4">
    <source>
        <dbReference type="Proteomes" id="UP001500909"/>
    </source>
</evidence>
<organism evidence="3 4">
    <name type="scientific">Streptomyces olivaceiscleroticus</name>
    <dbReference type="NCBI Taxonomy" id="68245"/>
    <lineage>
        <taxon>Bacteria</taxon>
        <taxon>Bacillati</taxon>
        <taxon>Actinomycetota</taxon>
        <taxon>Actinomycetes</taxon>
        <taxon>Kitasatosporales</taxon>
        <taxon>Streptomycetaceae</taxon>
        <taxon>Streptomyces</taxon>
    </lineage>
</organism>
<comment type="caution">
    <text evidence="3">The sequence shown here is derived from an EMBL/GenBank/DDBJ whole genome shotgun (WGS) entry which is preliminary data.</text>
</comment>
<gene>
    <name evidence="3" type="ORF">GCM10010361_44420</name>
</gene>
<dbReference type="SUPFAM" id="SSF52172">
    <property type="entry name" value="CheY-like"/>
    <property type="match status" value="1"/>
</dbReference>
<dbReference type="RefSeq" id="WP_346096885.1">
    <property type="nucleotide sequence ID" value="NZ_BAAABY010000032.1"/>
</dbReference>
<evidence type="ECO:0000313" key="3">
    <source>
        <dbReference type="EMBL" id="GAA0475154.1"/>
    </source>
</evidence>
<reference evidence="3 4" key="1">
    <citation type="journal article" date="2019" name="Int. J. Syst. Evol. Microbiol.">
        <title>The Global Catalogue of Microorganisms (GCM) 10K type strain sequencing project: providing services to taxonomists for standard genome sequencing and annotation.</title>
        <authorList>
            <consortium name="The Broad Institute Genomics Platform"/>
            <consortium name="The Broad Institute Genome Sequencing Center for Infectious Disease"/>
            <person name="Wu L."/>
            <person name="Ma J."/>
        </authorList>
    </citation>
    <scope>NUCLEOTIDE SEQUENCE [LARGE SCALE GENOMIC DNA]</scope>
    <source>
        <strain evidence="3 4">JCM 4805</strain>
    </source>
</reference>
<feature type="region of interest" description="Disordered" evidence="1">
    <location>
        <begin position="1"/>
        <end position="25"/>
    </location>
</feature>
<proteinExistence type="predicted"/>
<accession>A0ABN1AFH2</accession>
<dbReference type="InterPro" id="IPR036388">
    <property type="entry name" value="WH-like_DNA-bd_sf"/>
</dbReference>
<sequence>MEAFPAPRVASDAAHPAAPRRSPAALAPLERERLLTRALLDLASSADREPARHAACLIEYLGMLGGRSAPEAVAVIDGRPPVTAASGRRAEALRQVEEQLREGPLRDCLAGAVADGISLTEAAEAVEAGAARWPRFAARARELGVRRVTALPLTAAGPEDGPAGSGTGAVLGALVLYHDAAADPQPPECAVPARALAEAAALHLRHRRARSQVRQLEHALRSRIVIEQAKGVLSERFGVPTDGAFVELRRYARSHQRSLHDLARSVVDGTAPDPFRKDA</sequence>
<dbReference type="InterPro" id="IPR005561">
    <property type="entry name" value="ANTAR"/>
</dbReference>
<dbReference type="PROSITE" id="PS50921">
    <property type="entry name" value="ANTAR"/>
    <property type="match status" value="1"/>
</dbReference>
<dbReference type="SUPFAM" id="SSF55781">
    <property type="entry name" value="GAF domain-like"/>
    <property type="match status" value="1"/>
</dbReference>
<feature type="domain" description="ANTAR" evidence="2">
    <location>
        <begin position="206"/>
        <end position="267"/>
    </location>
</feature>